<comment type="caution">
    <text evidence="2">The sequence shown here is derived from an EMBL/GenBank/DDBJ whole genome shotgun (WGS) entry which is preliminary data.</text>
</comment>
<protein>
    <submittedName>
        <fullName evidence="2">Uncharacterized protein</fullName>
    </submittedName>
</protein>
<dbReference type="Proteomes" id="UP000053958">
    <property type="component" value="Unassembled WGS sequence"/>
</dbReference>
<proteinExistence type="predicted"/>
<feature type="compositionally biased region" description="Basic and acidic residues" evidence="1">
    <location>
        <begin position="106"/>
        <end position="115"/>
    </location>
</feature>
<evidence type="ECO:0000313" key="2">
    <source>
        <dbReference type="EMBL" id="KKA21412.1"/>
    </source>
</evidence>
<dbReference type="STRING" id="1408163.A0A0F4YSZ6"/>
<gene>
    <name evidence="2" type="ORF">T310_4533</name>
</gene>
<feature type="compositionally biased region" description="Basic and acidic residues" evidence="1">
    <location>
        <begin position="162"/>
        <end position="192"/>
    </location>
</feature>
<feature type="compositionally biased region" description="Basic and acidic residues" evidence="1">
    <location>
        <begin position="253"/>
        <end position="267"/>
    </location>
</feature>
<feature type="compositionally biased region" description="Basic and acidic residues" evidence="1">
    <location>
        <begin position="276"/>
        <end position="289"/>
    </location>
</feature>
<reference evidence="2 3" key="1">
    <citation type="submission" date="2015-04" db="EMBL/GenBank/DDBJ databases">
        <authorList>
            <person name="Heijne W.H."/>
            <person name="Fedorova N.D."/>
            <person name="Nierman W.C."/>
            <person name="Vollebregt A.W."/>
            <person name="Zhao Z."/>
            <person name="Wu L."/>
            <person name="Kumar M."/>
            <person name="Stam H."/>
            <person name="van den Berg M.A."/>
            <person name="Pel H.J."/>
        </authorList>
    </citation>
    <scope>NUCLEOTIDE SEQUENCE [LARGE SCALE GENOMIC DNA]</scope>
    <source>
        <strain evidence="2 3">CBS 393.64</strain>
    </source>
</reference>
<sequence>MHRRDDAEDSRQACQHRDGDVGAQGAEHARREERERRRQDRPQERQCCEPAGRVAQVAVSQVAGQHGLEFVQRVPDEDERNGRCPPVHADHAWRDRPGEAPQRGGQDGRSDREARQFVFRQQGPALALTLGDDVTVENAGEEAGHETNADGDERQTGVPGLEAERLVDRRQRLGEEVAQRDEECAHGRHGEDDGLAEEEADGPEERDAGEDLPIQIGRDVGAHDGPNDQAHVSEHAPEKDGPDAVLGIVHILDASRDDDGGDGREEAGGEAANDDAGERGRGGDEHAEDAVQGGADDIELLAAERFRVGREHDAPEGLTEEITRRMSDDVEERQRIDVHRDEQKDGQGGRDAEFRLGVAGCGALKDDHARVEDLAQGAPIARMAPVRRRPADELAIGCPFEAEVVETLLEMVLRVGVKDYRQWL</sequence>
<keyword evidence="3" id="KW-1185">Reference proteome</keyword>
<accession>A0A0F4YSZ6</accession>
<evidence type="ECO:0000313" key="3">
    <source>
        <dbReference type="Proteomes" id="UP000053958"/>
    </source>
</evidence>
<name>A0A0F4YSZ6_RASE3</name>
<feature type="compositionally biased region" description="Basic and acidic residues" evidence="1">
    <location>
        <begin position="142"/>
        <end position="155"/>
    </location>
</feature>
<feature type="compositionally biased region" description="Acidic residues" evidence="1">
    <location>
        <begin position="193"/>
        <end position="210"/>
    </location>
</feature>
<dbReference type="AlphaFoldDB" id="A0A0F4YSZ6"/>
<dbReference type="RefSeq" id="XP_013328024.1">
    <property type="nucleotide sequence ID" value="XM_013472570.1"/>
</dbReference>
<feature type="compositionally biased region" description="Basic and acidic residues" evidence="1">
    <location>
        <begin position="27"/>
        <end position="47"/>
    </location>
</feature>
<feature type="region of interest" description="Disordered" evidence="1">
    <location>
        <begin position="1"/>
        <end position="49"/>
    </location>
</feature>
<feature type="compositionally biased region" description="Basic and acidic residues" evidence="1">
    <location>
        <begin position="1"/>
        <end position="20"/>
    </location>
</feature>
<feature type="compositionally biased region" description="Basic and acidic residues" evidence="1">
    <location>
        <begin position="88"/>
        <end position="98"/>
    </location>
</feature>
<dbReference type="GeneID" id="25316881"/>
<feature type="region of interest" description="Disordered" evidence="1">
    <location>
        <begin position="69"/>
        <end position="292"/>
    </location>
</feature>
<dbReference type="EMBL" id="LASV01000185">
    <property type="protein sequence ID" value="KKA21412.1"/>
    <property type="molecule type" value="Genomic_DNA"/>
</dbReference>
<organism evidence="2 3">
    <name type="scientific">Rasamsonia emersonii (strain ATCC 16479 / CBS 393.64 / IMI 116815)</name>
    <dbReference type="NCBI Taxonomy" id="1408163"/>
    <lineage>
        <taxon>Eukaryota</taxon>
        <taxon>Fungi</taxon>
        <taxon>Dikarya</taxon>
        <taxon>Ascomycota</taxon>
        <taxon>Pezizomycotina</taxon>
        <taxon>Eurotiomycetes</taxon>
        <taxon>Eurotiomycetidae</taxon>
        <taxon>Eurotiales</taxon>
        <taxon>Trichocomaceae</taxon>
        <taxon>Rasamsonia</taxon>
    </lineage>
</organism>
<feature type="compositionally biased region" description="Basic and acidic residues" evidence="1">
    <location>
        <begin position="220"/>
        <end position="242"/>
    </location>
</feature>
<evidence type="ECO:0000256" key="1">
    <source>
        <dbReference type="SAM" id="MobiDB-lite"/>
    </source>
</evidence>